<dbReference type="RefSeq" id="XP_029734835.2">
    <property type="nucleotide sequence ID" value="XM_029878975.2"/>
</dbReference>
<keyword evidence="2" id="KW-1015">Disulfide bond</keyword>
<dbReference type="Proteomes" id="UP000069940">
    <property type="component" value="Unassembled WGS sequence"/>
</dbReference>
<feature type="signal peptide" evidence="3">
    <location>
        <begin position="1"/>
        <end position="20"/>
    </location>
</feature>
<sequence>MRSFISVAFCLVLLLAIVGAQPANNQRPNEEYRACGSACPDTCASIKQKPGMCVAQCISGWFCKSGYVRNAAGKCVLRSQCP</sequence>
<dbReference type="Gene3D" id="2.10.25.10">
    <property type="entry name" value="Laminin"/>
    <property type="match status" value="1"/>
</dbReference>
<evidence type="ECO:0000256" key="2">
    <source>
        <dbReference type="ARBA" id="ARBA00023157"/>
    </source>
</evidence>
<dbReference type="PANTHER" id="PTHR23259:SF70">
    <property type="entry name" value="ACCESSORY GLAND PROTEIN ACP62F-RELATED"/>
    <property type="match status" value="1"/>
</dbReference>
<dbReference type="GeneID" id="115270033"/>
<keyword evidence="6" id="KW-1185">Reference proteome</keyword>
<accession>A0ABM1ZKH2</accession>
<reference evidence="6" key="1">
    <citation type="journal article" date="2015" name="Proc. Natl. Acad. Sci. U.S.A.">
        <title>Genome sequence of the Asian Tiger mosquito, Aedes albopictus, reveals insights into its biology, genetics, and evolution.</title>
        <authorList>
            <person name="Chen X.G."/>
            <person name="Jiang X."/>
            <person name="Gu J."/>
            <person name="Xu M."/>
            <person name="Wu Y."/>
            <person name="Deng Y."/>
            <person name="Zhang C."/>
            <person name="Bonizzoni M."/>
            <person name="Dermauw W."/>
            <person name="Vontas J."/>
            <person name="Armbruster P."/>
            <person name="Huang X."/>
            <person name="Yang Y."/>
            <person name="Zhang H."/>
            <person name="He W."/>
            <person name="Peng H."/>
            <person name="Liu Y."/>
            <person name="Wu K."/>
            <person name="Chen J."/>
            <person name="Lirakis M."/>
            <person name="Topalis P."/>
            <person name="Van Leeuwen T."/>
            <person name="Hall A.B."/>
            <person name="Jiang X."/>
            <person name="Thorpe C."/>
            <person name="Mueller R.L."/>
            <person name="Sun C."/>
            <person name="Waterhouse R.M."/>
            <person name="Yan G."/>
            <person name="Tu Z.J."/>
            <person name="Fang X."/>
            <person name="James A.A."/>
        </authorList>
    </citation>
    <scope>NUCLEOTIDE SEQUENCE [LARGE SCALE GENOMIC DNA]</scope>
    <source>
        <strain evidence="6">Foshan</strain>
    </source>
</reference>
<evidence type="ECO:0000256" key="1">
    <source>
        <dbReference type="ARBA" id="ARBA00022690"/>
    </source>
</evidence>
<dbReference type="Pfam" id="PF01826">
    <property type="entry name" value="TIL"/>
    <property type="match status" value="1"/>
</dbReference>
<keyword evidence="1" id="KW-0646">Protease inhibitor</keyword>
<dbReference type="SUPFAM" id="SSF57567">
    <property type="entry name" value="Serine protease inhibitors"/>
    <property type="match status" value="1"/>
</dbReference>
<dbReference type="InterPro" id="IPR036084">
    <property type="entry name" value="Ser_inhib-like_sf"/>
</dbReference>
<dbReference type="InterPro" id="IPR051368">
    <property type="entry name" value="SerProtInhib-TIL_Domain"/>
</dbReference>
<feature type="chain" id="PRO_5047437040" description="TIL domain-containing protein" evidence="3">
    <location>
        <begin position="21"/>
        <end position="82"/>
    </location>
</feature>
<evidence type="ECO:0000259" key="4">
    <source>
        <dbReference type="Pfam" id="PF01826"/>
    </source>
</evidence>
<evidence type="ECO:0000313" key="6">
    <source>
        <dbReference type="Proteomes" id="UP000069940"/>
    </source>
</evidence>
<evidence type="ECO:0000313" key="5">
    <source>
        <dbReference type="EnsemblMetazoa" id="AALFPA23_019349.P28460"/>
    </source>
</evidence>
<dbReference type="CDD" id="cd19941">
    <property type="entry name" value="TIL"/>
    <property type="match status" value="1"/>
</dbReference>
<dbReference type="InterPro" id="IPR002919">
    <property type="entry name" value="TIL_dom"/>
</dbReference>
<feature type="domain" description="TIL" evidence="4">
    <location>
        <begin position="28"/>
        <end position="81"/>
    </location>
</feature>
<dbReference type="PANTHER" id="PTHR23259">
    <property type="entry name" value="RIDDLE"/>
    <property type="match status" value="1"/>
</dbReference>
<evidence type="ECO:0000256" key="3">
    <source>
        <dbReference type="SAM" id="SignalP"/>
    </source>
</evidence>
<organism evidence="5 6">
    <name type="scientific">Aedes albopictus</name>
    <name type="common">Asian tiger mosquito</name>
    <name type="synonym">Stegomyia albopicta</name>
    <dbReference type="NCBI Taxonomy" id="7160"/>
    <lineage>
        <taxon>Eukaryota</taxon>
        <taxon>Metazoa</taxon>
        <taxon>Ecdysozoa</taxon>
        <taxon>Arthropoda</taxon>
        <taxon>Hexapoda</taxon>
        <taxon>Insecta</taxon>
        <taxon>Pterygota</taxon>
        <taxon>Neoptera</taxon>
        <taxon>Endopterygota</taxon>
        <taxon>Diptera</taxon>
        <taxon>Nematocera</taxon>
        <taxon>Culicoidea</taxon>
        <taxon>Culicidae</taxon>
        <taxon>Culicinae</taxon>
        <taxon>Aedini</taxon>
        <taxon>Aedes</taxon>
        <taxon>Stegomyia</taxon>
    </lineage>
</organism>
<name>A0ABM1ZKH2_AEDAL</name>
<protein>
    <recommendedName>
        <fullName evidence="4">TIL domain-containing protein</fullName>
    </recommendedName>
</protein>
<keyword evidence="3" id="KW-0732">Signal</keyword>
<proteinExistence type="predicted"/>
<reference evidence="5" key="2">
    <citation type="submission" date="2025-05" db="UniProtKB">
        <authorList>
            <consortium name="EnsemblMetazoa"/>
        </authorList>
    </citation>
    <scope>IDENTIFICATION</scope>
    <source>
        <strain evidence="5">Foshan</strain>
    </source>
</reference>
<dbReference type="EnsemblMetazoa" id="AALFPA23_019349.R28460">
    <property type="protein sequence ID" value="AALFPA23_019349.P28460"/>
    <property type="gene ID" value="AALFPA23_019349"/>
</dbReference>